<reference evidence="1 2" key="1">
    <citation type="submission" date="2020-07" db="EMBL/GenBank/DDBJ databases">
        <title>A new beta-1,3-glucan-decomposing anaerobic bacterium isolated from anoxic soil subjected to biological soil disinfestation.</title>
        <authorList>
            <person name="Ueki A."/>
            <person name="Tonouchi A."/>
        </authorList>
    </citation>
    <scope>NUCLEOTIDE SEQUENCE [LARGE SCALE GENOMIC DNA]</scope>
    <source>
        <strain evidence="1 2">TW1</strain>
    </source>
</reference>
<accession>A0A6V8SEJ7</accession>
<name>A0A6V8SEJ7_9CLOT</name>
<gene>
    <name evidence="1" type="ORF">bsdtw1_01750</name>
</gene>
<evidence type="ECO:0000313" key="1">
    <source>
        <dbReference type="EMBL" id="GFP75659.1"/>
    </source>
</evidence>
<keyword evidence="2" id="KW-1185">Reference proteome</keyword>
<proteinExistence type="predicted"/>
<dbReference type="Proteomes" id="UP000580568">
    <property type="component" value="Unassembled WGS sequence"/>
</dbReference>
<dbReference type="AlphaFoldDB" id="A0A6V8SEJ7"/>
<organism evidence="1 2">
    <name type="scientific">Clostridium fungisolvens</name>
    <dbReference type="NCBI Taxonomy" id="1604897"/>
    <lineage>
        <taxon>Bacteria</taxon>
        <taxon>Bacillati</taxon>
        <taxon>Bacillota</taxon>
        <taxon>Clostridia</taxon>
        <taxon>Eubacteriales</taxon>
        <taxon>Clostridiaceae</taxon>
        <taxon>Clostridium</taxon>
    </lineage>
</organism>
<dbReference type="RefSeq" id="WP_183277149.1">
    <property type="nucleotide sequence ID" value="NZ_BLZR01000001.1"/>
</dbReference>
<evidence type="ECO:0000313" key="2">
    <source>
        <dbReference type="Proteomes" id="UP000580568"/>
    </source>
</evidence>
<protein>
    <submittedName>
        <fullName evidence="1">Uncharacterized protein</fullName>
    </submittedName>
</protein>
<comment type="caution">
    <text evidence="1">The sequence shown here is derived from an EMBL/GenBank/DDBJ whole genome shotgun (WGS) entry which is preliminary data.</text>
</comment>
<dbReference type="EMBL" id="BLZR01000001">
    <property type="protein sequence ID" value="GFP75659.1"/>
    <property type="molecule type" value="Genomic_DNA"/>
</dbReference>
<sequence>MDENELIESLSDFLETNGEVKIIGEDKNITIQSADDNPAYAYVSNTHKRFENSTEAIEWAVEQFDGAENIEEWE</sequence>